<comment type="similarity">
    <text evidence="2 6">Belongs to the FKBP-type PPIase family.</text>
</comment>
<dbReference type="InterPro" id="IPR001179">
    <property type="entry name" value="PPIase_FKBP_dom"/>
</dbReference>
<feature type="compositionally biased region" description="Low complexity" evidence="7">
    <location>
        <begin position="139"/>
        <end position="160"/>
    </location>
</feature>
<dbReference type="EC" id="5.2.1.8" evidence="6"/>
<keyword evidence="10" id="KW-1185">Reference proteome</keyword>
<feature type="region of interest" description="Disordered" evidence="7">
    <location>
        <begin position="120"/>
        <end position="160"/>
    </location>
</feature>
<dbReference type="AlphaFoldDB" id="A0A2Z5FU58"/>
<gene>
    <name evidence="9" type="ORF">ACPOL_1022</name>
</gene>
<dbReference type="PANTHER" id="PTHR43811">
    <property type="entry name" value="FKBP-TYPE PEPTIDYL-PROLYL CIS-TRANS ISOMERASE FKPA"/>
    <property type="match status" value="1"/>
</dbReference>
<evidence type="ECO:0000256" key="3">
    <source>
        <dbReference type="ARBA" id="ARBA00023110"/>
    </source>
</evidence>
<dbReference type="Proteomes" id="UP000253606">
    <property type="component" value="Chromosome"/>
</dbReference>
<accession>A0A2Z5FU58</accession>
<keyword evidence="3 5" id="KW-0697">Rotamase</keyword>
<sequence length="160" mass="17092">MKLPPNIPPVRGIPKTLIALKYIDILPGNGELAKPGWKYSVHYTGWLHDGTKFDSSVDRGAPIDFIQGQHRVIPGWDDGFEGMHVGGKRRLFIPYQLAYGDSGRGPIPAKADLIFDIELVAQSDPNAPPPPATPPPTTPSAQPSSTTPPASTAPKAASPQ</sequence>
<dbReference type="SUPFAM" id="SSF54534">
    <property type="entry name" value="FKBP-like"/>
    <property type="match status" value="1"/>
</dbReference>
<evidence type="ECO:0000313" key="9">
    <source>
        <dbReference type="EMBL" id="AXC10373.1"/>
    </source>
</evidence>
<dbReference type="PROSITE" id="PS50059">
    <property type="entry name" value="FKBP_PPIASE"/>
    <property type="match status" value="1"/>
</dbReference>
<dbReference type="FunFam" id="3.10.50.40:FF:000006">
    <property type="entry name" value="Peptidyl-prolyl cis-trans isomerase"/>
    <property type="match status" value="1"/>
</dbReference>
<evidence type="ECO:0000313" key="10">
    <source>
        <dbReference type="Proteomes" id="UP000253606"/>
    </source>
</evidence>
<evidence type="ECO:0000256" key="5">
    <source>
        <dbReference type="PROSITE-ProRule" id="PRU00277"/>
    </source>
</evidence>
<evidence type="ECO:0000256" key="4">
    <source>
        <dbReference type="ARBA" id="ARBA00023235"/>
    </source>
</evidence>
<dbReference type="PANTHER" id="PTHR43811:SF19">
    <property type="entry name" value="39 KDA FK506-BINDING NUCLEAR PROTEIN"/>
    <property type="match status" value="1"/>
</dbReference>
<evidence type="ECO:0000256" key="2">
    <source>
        <dbReference type="ARBA" id="ARBA00006577"/>
    </source>
</evidence>
<feature type="domain" description="PPIase FKBP-type" evidence="8">
    <location>
        <begin position="36"/>
        <end position="123"/>
    </location>
</feature>
<comment type="catalytic activity">
    <reaction evidence="1 5 6">
        <text>[protein]-peptidylproline (omega=180) = [protein]-peptidylproline (omega=0)</text>
        <dbReference type="Rhea" id="RHEA:16237"/>
        <dbReference type="Rhea" id="RHEA-COMP:10747"/>
        <dbReference type="Rhea" id="RHEA-COMP:10748"/>
        <dbReference type="ChEBI" id="CHEBI:83833"/>
        <dbReference type="ChEBI" id="CHEBI:83834"/>
        <dbReference type="EC" id="5.2.1.8"/>
    </reaction>
</comment>
<dbReference type="Pfam" id="PF00254">
    <property type="entry name" value="FKBP_C"/>
    <property type="match status" value="1"/>
</dbReference>
<feature type="compositionally biased region" description="Pro residues" evidence="7">
    <location>
        <begin position="126"/>
        <end position="138"/>
    </location>
</feature>
<dbReference type="InterPro" id="IPR046357">
    <property type="entry name" value="PPIase_dom_sf"/>
</dbReference>
<organism evidence="9 10">
    <name type="scientific">Acidisarcina polymorpha</name>
    <dbReference type="NCBI Taxonomy" id="2211140"/>
    <lineage>
        <taxon>Bacteria</taxon>
        <taxon>Pseudomonadati</taxon>
        <taxon>Acidobacteriota</taxon>
        <taxon>Terriglobia</taxon>
        <taxon>Terriglobales</taxon>
        <taxon>Acidobacteriaceae</taxon>
        <taxon>Acidisarcina</taxon>
    </lineage>
</organism>
<evidence type="ECO:0000256" key="7">
    <source>
        <dbReference type="SAM" id="MobiDB-lite"/>
    </source>
</evidence>
<dbReference type="GO" id="GO:0003755">
    <property type="term" value="F:peptidyl-prolyl cis-trans isomerase activity"/>
    <property type="evidence" value="ECO:0007669"/>
    <property type="project" value="UniProtKB-UniRule"/>
</dbReference>
<proteinExistence type="inferred from homology"/>
<evidence type="ECO:0000256" key="1">
    <source>
        <dbReference type="ARBA" id="ARBA00000971"/>
    </source>
</evidence>
<reference evidence="9 10" key="1">
    <citation type="journal article" date="2018" name="Front. Microbiol.">
        <title>Hydrolytic Capabilities as a Key to Environmental Success: Chitinolytic and Cellulolytic Acidobacteria From Acidic Sub-arctic Soils and Boreal Peatlands.</title>
        <authorList>
            <person name="Belova S.E."/>
            <person name="Ravin N.V."/>
            <person name="Pankratov T.A."/>
            <person name="Rakitin A.L."/>
            <person name="Ivanova A.A."/>
            <person name="Beletsky A.V."/>
            <person name="Mardanov A.V."/>
            <person name="Sinninghe Damste J.S."/>
            <person name="Dedysh S.N."/>
        </authorList>
    </citation>
    <scope>NUCLEOTIDE SEQUENCE [LARGE SCALE GENOMIC DNA]</scope>
    <source>
        <strain evidence="9 10">SBC82</strain>
    </source>
</reference>
<dbReference type="EMBL" id="CP030840">
    <property type="protein sequence ID" value="AXC10373.1"/>
    <property type="molecule type" value="Genomic_DNA"/>
</dbReference>
<keyword evidence="4 5" id="KW-0413">Isomerase</keyword>
<evidence type="ECO:0000259" key="8">
    <source>
        <dbReference type="PROSITE" id="PS50059"/>
    </source>
</evidence>
<dbReference type="KEGG" id="abas:ACPOL_1022"/>
<dbReference type="Gene3D" id="3.10.50.40">
    <property type="match status" value="1"/>
</dbReference>
<dbReference type="OrthoDB" id="280278at2"/>
<evidence type="ECO:0000256" key="6">
    <source>
        <dbReference type="RuleBase" id="RU003915"/>
    </source>
</evidence>
<name>A0A2Z5FU58_9BACT</name>
<protein>
    <recommendedName>
        <fullName evidence="6">Peptidyl-prolyl cis-trans isomerase</fullName>
        <ecNumber evidence="6">5.2.1.8</ecNumber>
    </recommendedName>
</protein>